<dbReference type="PATRIC" id="fig|1302648.3.peg.563"/>
<evidence type="ECO:0000259" key="5">
    <source>
        <dbReference type="Pfam" id="PF13476"/>
    </source>
</evidence>
<evidence type="ECO:0000313" key="7">
    <source>
        <dbReference type="Proteomes" id="UP000029381"/>
    </source>
</evidence>
<reference evidence="6 7" key="1">
    <citation type="submission" date="2014-08" db="EMBL/GenBank/DDBJ databases">
        <title>Genome sequence of Tetragenococcus muriaticus.</title>
        <authorList>
            <person name="Chuea-nongthon C."/>
            <person name="Rodtong S."/>
            <person name="Yongsawatdigul J."/>
            <person name="Steele J.L."/>
            <person name="Liu X.-y."/>
            <person name="Speers J."/>
            <person name="Glasner J.D."/>
            <person name="Neeno-Eckwall E.C."/>
        </authorList>
    </citation>
    <scope>NUCLEOTIDE SEQUENCE [LARGE SCALE GENOMIC DNA]</scope>
    <source>
        <strain evidence="6 7">3MR10-3</strain>
    </source>
</reference>
<feature type="domain" description="Rad50/SbcC-type AAA" evidence="5">
    <location>
        <begin position="5"/>
        <end position="222"/>
    </location>
</feature>
<dbReference type="InterPro" id="IPR027417">
    <property type="entry name" value="P-loop_NTPase"/>
</dbReference>
<name>A0A091CDI0_9ENTE</name>
<gene>
    <name evidence="6" type="ORF">TMU3MR103_0579</name>
</gene>
<keyword evidence="4" id="KW-0175">Coiled coil</keyword>
<dbReference type="Gene3D" id="3.40.50.300">
    <property type="entry name" value="P-loop containing nucleotide triphosphate hydrolases"/>
    <property type="match status" value="1"/>
</dbReference>
<dbReference type="Proteomes" id="UP000029381">
    <property type="component" value="Unassembled WGS sequence"/>
</dbReference>
<keyword evidence="6" id="KW-0378">Hydrolase</keyword>
<dbReference type="GO" id="GO:0006302">
    <property type="term" value="P:double-strand break repair"/>
    <property type="evidence" value="ECO:0007669"/>
    <property type="project" value="InterPro"/>
</dbReference>
<dbReference type="PANTHER" id="PTHR32114:SF2">
    <property type="entry name" value="ABC TRANSPORTER ABCH.3"/>
    <property type="match status" value="1"/>
</dbReference>
<dbReference type="AlphaFoldDB" id="A0A091CDI0"/>
<accession>A0A091CDI0</accession>
<keyword evidence="6" id="KW-0540">Nuclease</keyword>
<keyword evidence="6" id="KW-0269">Exonuclease</keyword>
<dbReference type="RefSeq" id="WP_052074152.1">
    <property type="nucleotide sequence ID" value="NZ_JPVT01000058.1"/>
</dbReference>
<comment type="subunit">
    <text evidence="2">Heterodimer of SbcC and SbcD.</text>
</comment>
<dbReference type="GO" id="GO:0004527">
    <property type="term" value="F:exonuclease activity"/>
    <property type="evidence" value="ECO:0007669"/>
    <property type="project" value="UniProtKB-KW"/>
</dbReference>
<proteinExistence type="inferred from homology"/>
<dbReference type="GO" id="GO:0016887">
    <property type="term" value="F:ATP hydrolysis activity"/>
    <property type="evidence" value="ECO:0007669"/>
    <property type="project" value="InterPro"/>
</dbReference>
<comment type="caution">
    <text evidence="6">The sequence shown here is derived from an EMBL/GenBank/DDBJ whole genome shotgun (WGS) entry which is preliminary data.</text>
</comment>
<evidence type="ECO:0000256" key="1">
    <source>
        <dbReference type="ARBA" id="ARBA00006930"/>
    </source>
</evidence>
<dbReference type="SUPFAM" id="SSF52540">
    <property type="entry name" value="P-loop containing nucleoside triphosphate hydrolases"/>
    <property type="match status" value="1"/>
</dbReference>
<dbReference type="PANTHER" id="PTHR32114">
    <property type="entry name" value="ABC TRANSPORTER ABCH.3"/>
    <property type="match status" value="1"/>
</dbReference>
<organism evidence="6 7">
    <name type="scientific">Tetragenococcus muriaticus 3MR10-3</name>
    <dbReference type="NCBI Taxonomy" id="1302648"/>
    <lineage>
        <taxon>Bacteria</taxon>
        <taxon>Bacillati</taxon>
        <taxon>Bacillota</taxon>
        <taxon>Bacilli</taxon>
        <taxon>Lactobacillales</taxon>
        <taxon>Enterococcaceae</taxon>
        <taxon>Tetragenococcus</taxon>
    </lineage>
</organism>
<feature type="coiled-coil region" evidence="4">
    <location>
        <begin position="196"/>
        <end position="265"/>
    </location>
</feature>
<evidence type="ECO:0000256" key="2">
    <source>
        <dbReference type="ARBA" id="ARBA00011322"/>
    </source>
</evidence>
<protein>
    <recommendedName>
        <fullName evidence="3">Nuclease SbcCD subunit C</fullName>
    </recommendedName>
</protein>
<evidence type="ECO:0000256" key="3">
    <source>
        <dbReference type="ARBA" id="ARBA00013368"/>
    </source>
</evidence>
<comment type="similarity">
    <text evidence="1">Belongs to the SMC family. SbcC subfamily.</text>
</comment>
<dbReference type="InterPro" id="IPR038729">
    <property type="entry name" value="Rad50/SbcC_AAA"/>
</dbReference>
<evidence type="ECO:0000256" key="4">
    <source>
        <dbReference type="SAM" id="Coils"/>
    </source>
</evidence>
<evidence type="ECO:0000313" key="6">
    <source>
        <dbReference type="EMBL" id="KFN92118.1"/>
    </source>
</evidence>
<sequence>MQPKKLTLKNFGPFLNETVDFSDLQTSGLFLISGKTGAGKTTIFDGMTFALFGETSGRLRTGKEMRSTFAPAQEQTEVSFSFAHQSMTYEVSRSPEQVLEKKRGKGSTNRSAKVQLSIFDASGTLQVQYTKKNEVDRFITELLNVNAKQFFQIVLLPQGKFRNFLVASSSDKEKLLRNLFGTQLYQRLNEWLSSQQKTIGNELAKQTDQLENLQQQFESLEQVPPSYQETITQWENEITQLEKVIAEQKESLAQQKQIKKEAEKAFYDGKEIANALSEYDKLIKQEEN</sequence>
<dbReference type="Pfam" id="PF13476">
    <property type="entry name" value="AAA_23"/>
    <property type="match status" value="1"/>
</dbReference>
<keyword evidence="7" id="KW-1185">Reference proteome</keyword>
<dbReference type="EMBL" id="JPVT01000058">
    <property type="protein sequence ID" value="KFN92118.1"/>
    <property type="molecule type" value="Genomic_DNA"/>
</dbReference>